<comment type="caution">
    <text evidence="1">The sequence shown here is derived from an EMBL/GenBank/DDBJ whole genome shotgun (WGS) entry which is preliminary data.</text>
</comment>
<dbReference type="SUPFAM" id="SSF52047">
    <property type="entry name" value="RNI-like"/>
    <property type="match status" value="1"/>
</dbReference>
<dbReference type="Gene3D" id="3.80.10.10">
    <property type="entry name" value="Ribonuclease Inhibitor"/>
    <property type="match status" value="1"/>
</dbReference>
<organism evidence="1 2">
    <name type="scientific">Legionella jamestowniensis</name>
    <dbReference type="NCBI Taxonomy" id="455"/>
    <lineage>
        <taxon>Bacteria</taxon>
        <taxon>Pseudomonadati</taxon>
        <taxon>Pseudomonadota</taxon>
        <taxon>Gammaproteobacteria</taxon>
        <taxon>Legionellales</taxon>
        <taxon>Legionellaceae</taxon>
        <taxon>Legionella</taxon>
    </lineage>
</organism>
<dbReference type="InterPro" id="IPR032675">
    <property type="entry name" value="LRR_dom_sf"/>
</dbReference>
<evidence type="ECO:0008006" key="3">
    <source>
        <dbReference type="Google" id="ProtNLM"/>
    </source>
</evidence>
<dbReference type="EMBL" id="LYOZ01000003">
    <property type="protein sequence ID" value="OCH99107.1"/>
    <property type="molecule type" value="Genomic_DNA"/>
</dbReference>
<sequence>MARKSSDELVQILSAIPDTVINLSLRGNLLHNRKNGFLAVVLAAIPKGVRFLDLSLHNFSEMNANELAQGFAALPPNVTSLNLGLTNLERLSVDSLRQLKNSLPHIRTIYLGYNEISAMSPAQRCALKEIFPNVKQIIFLDSKGKEELAGRDLRTNANLARGLEFNTKVPSLADQCAFFTKNSTGITDLSSLPLEMQERVNSF</sequence>
<gene>
    <name evidence="1" type="ORF">A8135_09385</name>
</gene>
<proteinExistence type="predicted"/>
<dbReference type="Proteomes" id="UP000093336">
    <property type="component" value="Unassembled WGS sequence"/>
</dbReference>
<protein>
    <recommendedName>
        <fullName evidence="3">Leucine-rich repeat-containing protein</fullName>
    </recommendedName>
</protein>
<evidence type="ECO:0000313" key="2">
    <source>
        <dbReference type="Proteomes" id="UP000093336"/>
    </source>
</evidence>
<accession>A0ABX2XWS5</accession>
<name>A0ABX2XWS5_9GAMM</name>
<evidence type="ECO:0000313" key="1">
    <source>
        <dbReference type="EMBL" id="OCH99107.1"/>
    </source>
</evidence>
<reference evidence="1 2" key="1">
    <citation type="submission" date="2016-05" db="EMBL/GenBank/DDBJ databases">
        <authorList>
            <person name="Prochazka B."/>
            <person name="Indra A."/>
            <person name="Hasenberger P."/>
            <person name="Blaschitz M."/>
            <person name="Wagner L."/>
            <person name="Wewalka G."/>
            <person name="Sorschag S."/>
            <person name="Schmid D."/>
            <person name="Ruppitsch W."/>
        </authorList>
    </citation>
    <scope>NUCLEOTIDE SEQUENCE [LARGE SCALE GENOMIC DNA]</scope>
    <source>
        <strain evidence="1 2">974010_12</strain>
    </source>
</reference>
<keyword evidence="2" id="KW-1185">Reference proteome</keyword>